<dbReference type="NCBIfam" id="NF006161">
    <property type="entry name" value="PRK08305.1"/>
    <property type="match status" value="1"/>
</dbReference>
<organism evidence="2 3">
    <name type="scientific">Velocimicrobium porci</name>
    <dbReference type="NCBI Taxonomy" id="2606634"/>
    <lineage>
        <taxon>Bacteria</taxon>
        <taxon>Bacillati</taxon>
        <taxon>Bacillota</taxon>
        <taxon>Clostridia</taxon>
        <taxon>Lachnospirales</taxon>
        <taxon>Lachnospiraceae</taxon>
        <taxon>Velocimicrobium</taxon>
    </lineage>
</organism>
<dbReference type="RefSeq" id="WP_154515399.1">
    <property type="nucleotide sequence ID" value="NZ_VUMT01000001.1"/>
</dbReference>
<dbReference type="InterPro" id="IPR014214">
    <property type="entry name" value="Dipicolinic_acid_synth_B"/>
</dbReference>
<dbReference type="Proteomes" id="UP000482209">
    <property type="component" value="Unassembled WGS sequence"/>
</dbReference>
<reference evidence="2 3" key="1">
    <citation type="submission" date="2019-08" db="EMBL/GenBank/DDBJ databases">
        <title>In-depth cultivation of the pig gut microbiome towards novel bacterial diversity and tailored functional studies.</title>
        <authorList>
            <person name="Wylensek D."/>
            <person name="Hitch T.C.A."/>
            <person name="Clavel T."/>
        </authorList>
    </citation>
    <scope>NUCLEOTIDE SEQUENCE [LARGE SCALE GENOMIC DNA]</scope>
    <source>
        <strain evidence="2 3">WCA-693-APC-MOT-I</strain>
    </source>
</reference>
<evidence type="ECO:0000313" key="2">
    <source>
        <dbReference type="EMBL" id="MSS62292.1"/>
    </source>
</evidence>
<evidence type="ECO:0000313" key="3">
    <source>
        <dbReference type="Proteomes" id="UP000482209"/>
    </source>
</evidence>
<feature type="domain" description="Flavoprotein" evidence="1">
    <location>
        <begin position="6"/>
        <end position="166"/>
    </location>
</feature>
<gene>
    <name evidence="2" type="ORF">FYJ58_00085</name>
</gene>
<dbReference type="AlphaFoldDB" id="A0A6L5XUD0"/>
<dbReference type="GO" id="GO:0003824">
    <property type="term" value="F:catalytic activity"/>
    <property type="evidence" value="ECO:0007669"/>
    <property type="project" value="InterPro"/>
</dbReference>
<protein>
    <submittedName>
        <fullName evidence="2">Dipicolinate synthase subunit B</fullName>
    </submittedName>
</protein>
<comment type="caution">
    <text evidence="2">The sequence shown here is derived from an EMBL/GenBank/DDBJ whole genome shotgun (WGS) entry which is preliminary data.</text>
</comment>
<dbReference type="SUPFAM" id="SSF52507">
    <property type="entry name" value="Homo-oligomeric flavin-containing Cys decarboxylases, HFCD"/>
    <property type="match status" value="1"/>
</dbReference>
<accession>A0A6L5XUD0</accession>
<dbReference type="InterPro" id="IPR003382">
    <property type="entry name" value="Flavoprotein"/>
</dbReference>
<keyword evidence="3" id="KW-1185">Reference proteome</keyword>
<dbReference type="Pfam" id="PF02441">
    <property type="entry name" value="Flavoprotein"/>
    <property type="match status" value="1"/>
</dbReference>
<name>A0A6L5XUD0_9FIRM</name>
<dbReference type="PIRSF" id="PIRSF001390">
    <property type="entry name" value="Dipicolinate_synth_subunit_B"/>
    <property type="match status" value="1"/>
</dbReference>
<dbReference type="EMBL" id="VUMT01000001">
    <property type="protein sequence ID" value="MSS62292.1"/>
    <property type="molecule type" value="Genomic_DNA"/>
</dbReference>
<proteinExistence type="predicted"/>
<dbReference type="NCBIfam" id="TIGR02852">
    <property type="entry name" value="spore_dpaB"/>
    <property type="match status" value="1"/>
</dbReference>
<evidence type="ECO:0000259" key="1">
    <source>
        <dbReference type="Pfam" id="PF02441"/>
    </source>
</evidence>
<sequence>MTLEGKEIGFAMTGSFCTFKVIFKQLEELVKTGAHITPIFSNAVQNIDCRFGNSKEFYEKAKKITGKEPITTLEGAEPIGPKALLDLVIIAPCTGNTLAKLTYAMIDSPVLMAAKAHLRNDRPVVIFPSTNDALSMNFKNIGALLNCKNIYFVPFRQDSYKSKPNSMVANPELILPTMELALDGKQIQPIILAPK</sequence>
<dbReference type="InterPro" id="IPR036551">
    <property type="entry name" value="Flavin_trans-like"/>
</dbReference>
<dbReference type="Gene3D" id="3.40.50.1950">
    <property type="entry name" value="Flavin prenyltransferase-like"/>
    <property type="match status" value="1"/>
</dbReference>